<evidence type="ECO:0000256" key="1">
    <source>
        <dbReference type="SAM" id="MobiDB-lite"/>
    </source>
</evidence>
<feature type="compositionally biased region" description="Basic and acidic residues" evidence="1">
    <location>
        <begin position="107"/>
        <end position="121"/>
    </location>
</feature>
<sequence length="346" mass="38117">MHHAVHFRPEASRHPCPRVLSVLTHLLHMFVASKRTATYTATPNTLPNDTGDAQMSSSKMTLDALVPLRGQDKKRKNESSAGDKNYSTPASQTAVIHPRPEITASRVLKDSTNHADSERGEPAGNDTYLPELQCGSGQEAVYSRTRSLQEKEENGGRTGVVVRLSFNPTPTATSFTEITQNRNHHGFAKKDSRISPHVRDLGNKYRPVNWKITTLTFVASTRFGSNCGAELDAGGGPNSSRRLGWLSARSFRGLHKVVERTCFGGSIDKACARTVSKRRSIKRTIIGWRKHKKVDMKKVVHRSECLVPFLGGSALTGSVRKKLPNAHILDQNVGTPPSWKPPPYAL</sequence>
<evidence type="ECO:0000313" key="2">
    <source>
        <dbReference type="EMBL" id="KAJ7331491.1"/>
    </source>
</evidence>
<protein>
    <submittedName>
        <fullName evidence="2">Uncharacterized protein</fullName>
    </submittedName>
</protein>
<evidence type="ECO:0000313" key="3">
    <source>
        <dbReference type="Proteomes" id="UP001218218"/>
    </source>
</evidence>
<proteinExistence type="predicted"/>
<dbReference type="EMBL" id="JARIHO010000035">
    <property type="protein sequence ID" value="KAJ7331491.1"/>
    <property type="molecule type" value="Genomic_DNA"/>
</dbReference>
<dbReference type="AlphaFoldDB" id="A0AAD6ZP78"/>
<reference evidence="2" key="1">
    <citation type="submission" date="2023-03" db="EMBL/GenBank/DDBJ databases">
        <title>Massive genome expansion in bonnet fungi (Mycena s.s.) driven by repeated elements and novel gene families across ecological guilds.</title>
        <authorList>
            <consortium name="Lawrence Berkeley National Laboratory"/>
            <person name="Harder C.B."/>
            <person name="Miyauchi S."/>
            <person name="Viragh M."/>
            <person name="Kuo A."/>
            <person name="Thoen E."/>
            <person name="Andreopoulos B."/>
            <person name="Lu D."/>
            <person name="Skrede I."/>
            <person name="Drula E."/>
            <person name="Henrissat B."/>
            <person name="Morin E."/>
            <person name="Kohler A."/>
            <person name="Barry K."/>
            <person name="LaButti K."/>
            <person name="Morin E."/>
            <person name="Salamov A."/>
            <person name="Lipzen A."/>
            <person name="Mereny Z."/>
            <person name="Hegedus B."/>
            <person name="Baldrian P."/>
            <person name="Stursova M."/>
            <person name="Weitz H."/>
            <person name="Taylor A."/>
            <person name="Grigoriev I.V."/>
            <person name="Nagy L.G."/>
            <person name="Martin F."/>
            <person name="Kauserud H."/>
        </authorList>
    </citation>
    <scope>NUCLEOTIDE SEQUENCE</scope>
    <source>
        <strain evidence="2">CBHHK002</strain>
    </source>
</reference>
<gene>
    <name evidence="2" type="ORF">DFH08DRAFT_940102</name>
</gene>
<feature type="region of interest" description="Disordered" evidence="1">
    <location>
        <begin position="65"/>
        <end position="129"/>
    </location>
</feature>
<accession>A0AAD6ZP78</accession>
<feature type="compositionally biased region" description="Polar residues" evidence="1">
    <location>
        <begin position="79"/>
        <end position="94"/>
    </location>
</feature>
<comment type="caution">
    <text evidence="2">The sequence shown here is derived from an EMBL/GenBank/DDBJ whole genome shotgun (WGS) entry which is preliminary data.</text>
</comment>
<organism evidence="2 3">
    <name type="scientific">Mycena albidolilacea</name>
    <dbReference type="NCBI Taxonomy" id="1033008"/>
    <lineage>
        <taxon>Eukaryota</taxon>
        <taxon>Fungi</taxon>
        <taxon>Dikarya</taxon>
        <taxon>Basidiomycota</taxon>
        <taxon>Agaricomycotina</taxon>
        <taxon>Agaricomycetes</taxon>
        <taxon>Agaricomycetidae</taxon>
        <taxon>Agaricales</taxon>
        <taxon>Marasmiineae</taxon>
        <taxon>Mycenaceae</taxon>
        <taxon>Mycena</taxon>
    </lineage>
</organism>
<keyword evidence="3" id="KW-1185">Reference proteome</keyword>
<dbReference type="Proteomes" id="UP001218218">
    <property type="component" value="Unassembled WGS sequence"/>
</dbReference>
<name>A0AAD6ZP78_9AGAR</name>